<dbReference type="EMBL" id="JAOTIF010000024">
    <property type="protein sequence ID" value="MCU7551818.1"/>
    <property type="molecule type" value="Genomic_DNA"/>
</dbReference>
<feature type="domain" description="Isochorismatase-like" evidence="1">
    <location>
        <begin position="8"/>
        <end position="85"/>
    </location>
</feature>
<dbReference type="Pfam" id="PF00857">
    <property type="entry name" value="Isochorismatase"/>
    <property type="match status" value="1"/>
</dbReference>
<proteinExistence type="predicted"/>
<accession>A0A9X2XPN9</accession>
<protein>
    <submittedName>
        <fullName evidence="2">Isochorismatase family protein</fullName>
    </submittedName>
</protein>
<dbReference type="PANTHER" id="PTHR43559">
    <property type="entry name" value="HYDROLASE YCAC-RELATED"/>
    <property type="match status" value="1"/>
</dbReference>
<dbReference type="Proteomes" id="UP001155483">
    <property type="component" value="Unassembled WGS sequence"/>
</dbReference>
<dbReference type="Gene3D" id="3.40.50.850">
    <property type="entry name" value="Isochorismatase-like"/>
    <property type="match status" value="1"/>
</dbReference>
<organism evidence="2 3">
    <name type="scientific">Paraflavisolibacter caeni</name>
    <dbReference type="NCBI Taxonomy" id="2982496"/>
    <lineage>
        <taxon>Bacteria</taxon>
        <taxon>Pseudomonadati</taxon>
        <taxon>Bacteroidota</taxon>
        <taxon>Chitinophagia</taxon>
        <taxon>Chitinophagales</taxon>
        <taxon>Chitinophagaceae</taxon>
        <taxon>Paraflavisolibacter</taxon>
    </lineage>
</organism>
<sequence length="132" mass="14325">MIHCAGEINAWDYQKFVDAVRATGRKKLIIAGVSTEICVAFVAPSAILDGYEVYAVIDASGTWYKLVQEVAVAHMVQAVIIPITWVAVGVELQGDWRNPTGQDLGAIMSEHLPFYSNLIGSFLAAKETEALV</sequence>
<dbReference type="PANTHER" id="PTHR43559:SF3">
    <property type="entry name" value="HYDROLASE YCAC-RELATED"/>
    <property type="match status" value="1"/>
</dbReference>
<comment type="caution">
    <text evidence="2">The sequence shown here is derived from an EMBL/GenBank/DDBJ whole genome shotgun (WGS) entry which is preliminary data.</text>
</comment>
<gene>
    <name evidence="2" type="ORF">OCK74_22050</name>
</gene>
<reference evidence="2" key="2">
    <citation type="submission" date="2023-04" db="EMBL/GenBank/DDBJ databases">
        <title>Paracnuella aquatica gen. nov., sp. nov., a member of the family Chitinophagaceae isolated from a hot spring.</title>
        <authorList>
            <person name="Wang C."/>
        </authorList>
    </citation>
    <scope>NUCLEOTIDE SEQUENCE</scope>
    <source>
        <strain evidence="2">LB-8</strain>
    </source>
</reference>
<dbReference type="RefSeq" id="WP_279299256.1">
    <property type="nucleotide sequence ID" value="NZ_JAOTIF010000024.1"/>
</dbReference>
<evidence type="ECO:0000259" key="1">
    <source>
        <dbReference type="Pfam" id="PF00857"/>
    </source>
</evidence>
<keyword evidence="3" id="KW-1185">Reference proteome</keyword>
<dbReference type="InterPro" id="IPR000868">
    <property type="entry name" value="Isochorismatase-like_dom"/>
</dbReference>
<name>A0A9X2XPN9_9BACT</name>
<evidence type="ECO:0000313" key="2">
    <source>
        <dbReference type="EMBL" id="MCU7551818.1"/>
    </source>
</evidence>
<dbReference type="InterPro" id="IPR036380">
    <property type="entry name" value="Isochorismatase-like_sf"/>
</dbReference>
<dbReference type="AlphaFoldDB" id="A0A9X2XPN9"/>
<evidence type="ECO:0000313" key="3">
    <source>
        <dbReference type="Proteomes" id="UP001155483"/>
    </source>
</evidence>
<dbReference type="InterPro" id="IPR053152">
    <property type="entry name" value="Hydrolase_YcaC-like"/>
</dbReference>
<reference evidence="2" key="1">
    <citation type="submission" date="2022-09" db="EMBL/GenBank/DDBJ databases">
        <authorList>
            <person name="Yuan C."/>
            <person name="Ke Z."/>
        </authorList>
    </citation>
    <scope>NUCLEOTIDE SEQUENCE</scope>
    <source>
        <strain evidence="2">LB-8</strain>
    </source>
</reference>
<dbReference type="SUPFAM" id="SSF52499">
    <property type="entry name" value="Isochorismatase-like hydrolases"/>
    <property type="match status" value="1"/>
</dbReference>